<dbReference type="GeneID" id="57961480"/>
<dbReference type="AlphaFoldDB" id="A0A0E2H952"/>
<dbReference type="PROSITE" id="PS51094">
    <property type="entry name" value="PTS_EIIA_TYPE_2"/>
    <property type="match status" value="1"/>
</dbReference>
<reference evidence="2 3" key="1">
    <citation type="submission" date="2013-01" db="EMBL/GenBank/DDBJ databases">
        <title>The Genome Sequence of Clostridium clostridioforme 90A8.</title>
        <authorList>
            <consortium name="The Broad Institute Genome Sequencing Platform"/>
            <person name="Earl A."/>
            <person name="Ward D."/>
            <person name="Feldgarden M."/>
            <person name="Gevers D."/>
            <person name="Courvalin P."/>
            <person name="Lambert T."/>
            <person name="Walker B."/>
            <person name="Young S.K."/>
            <person name="Zeng Q."/>
            <person name="Gargeya S."/>
            <person name="Fitzgerald M."/>
            <person name="Haas B."/>
            <person name="Abouelleil A."/>
            <person name="Alvarado L."/>
            <person name="Arachchi H.M."/>
            <person name="Berlin A.M."/>
            <person name="Chapman S.B."/>
            <person name="Dewar J."/>
            <person name="Goldberg J."/>
            <person name="Griggs A."/>
            <person name="Gujja S."/>
            <person name="Hansen M."/>
            <person name="Howarth C."/>
            <person name="Imamovic A."/>
            <person name="Larimer J."/>
            <person name="McCowan C."/>
            <person name="Murphy C."/>
            <person name="Neiman D."/>
            <person name="Pearson M."/>
            <person name="Priest M."/>
            <person name="Roberts A."/>
            <person name="Saif S."/>
            <person name="Shea T."/>
            <person name="Sisk P."/>
            <person name="Sykes S."/>
            <person name="Wortman J."/>
            <person name="Nusbaum C."/>
            <person name="Birren B."/>
        </authorList>
    </citation>
    <scope>NUCLEOTIDE SEQUENCE [LARGE SCALE GENOMIC DNA]</scope>
    <source>
        <strain evidence="2 3">90A8</strain>
    </source>
</reference>
<evidence type="ECO:0000259" key="1">
    <source>
        <dbReference type="PROSITE" id="PS51094"/>
    </source>
</evidence>
<dbReference type="Pfam" id="PF00359">
    <property type="entry name" value="PTS_EIIA_2"/>
    <property type="match status" value="1"/>
</dbReference>
<dbReference type="InterPro" id="IPR002178">
    <property type="entry name" value="PTS_EIIA_type-2_dom"/>
</dbReference>
<comment type="caution">
    <text evidence="2">The sequence shown here is derived from an EMBL/GenBank/DDBJ whole genome shotgun (WGS) entry which is preliminary data.</text>
</comment>
<proteinExistence type="predicted"/>
<dbReference type="PATRIC" id="fig|999408.3.peg.3039"/>
<evidence type="ECO:0000313" key="2">
    <source>
        <dbReference type="EMBL" id="ENZ13478.1"/>
    </source>
</evidence>
<accession>A0A0E2H952</accession>
<protein>
    <submittedName>
        <fullName evidence="2">PTS system galactitol-specific IIA component</fullName>
    </submittedName>
</protein>
<dbReference type="RefSeq" id="WP_002588283.1">
    <property type="nucleotide sequence ID" value="NZ_KB851022.1"/>
</dbReference>
<dbReference type="HOGENOM" id="CLU_072531_6_0_9"/>
<name>A0A0E2H952_9FIRM</name>
<feature type="domain" description="PTS EIIA type-2" evidence="1">
    <location>
        <begin position="3"/>
        <end position="151"/>
    </location>
</feature>
<organism evidence="2 3">
    <name type="scientific">[Clostridium] clostridioforme 90A8</name>
    <dbReference type="NCBI Taxonomy" id="999408"/>
    <lineage>
        <taxon>Bacteria</taxon>
        <taxon>Bacillati</taxon>
        <taxon>Bacillota</taxon>
        <taxon>Clostridia</taxon>
        <taxon>Lachnospirales</taxon>
        <taxon>Lachnospiraceae</taxon>
        <taxon>Enterocloster</taxon>
    </lineage>
</organism>
<dbReference type="InterPro" id="IPR051541">
    <property type="entry name" value="PTS_SugarTrans_NitroReg"/>
</dbReference>
<dbReference type="Gene3D" id="3.40.930.10">
    <property type="entry name" value="Mannitol-specific EII, Chain A"/>
    <property type="match status" value="1"/>
</dbReference>
<dbReference type="CDD" id="cd00211">
    <property type="entry name" value="PTS_IIA_fru"/>
    <property type="match status" value="1"/>
</dbReference>
<dbReference type="PANTHER" id="PTHR47738:SF3">
    <property type="entry name" value="PHOSPHOTRANSFERASE SYSTEM MANNITOL_FRUCTOSE-SPECIFIC IIA DOMAIN CONTAINING PROTEIN"/>
    <property type="match status" value="1"/>
</dbReference>
<dbReference type="PANTHER" id="PTHR47738">
    <property type="entry name" value="PTS SYSTEM FRUCTOSE-LIKE EIIA COMPONENT-RELATED"/>
    <property type="match status" value="1"/>
</dbReference>
<dbReference type="InterPro" id="IPR016152">
    <property type="entry name" value="PTrfase/Anion_transptr"/>
</dbReference>
<dbReference type="Proteomes" id="UP000013085">
    <property type="component" value="Unassembled WGS sequence"/>
</dbReference>
<gene>
    <name evidence="2" type="ORF">HMPREF1090_02816</name>
</gene>
<dbReference type="SUPFAM" id="SSF55804">
    <property type="entry name" value="Phoshotransferase/anion transport protein"/>
    <property type="match status" value="1"/>
</dbReference>
<evidence type="ECO:0000313" key="3">
    <source>
        <dbReference type="Proteomes" id="UP000013085"/>
    </source>
</evidence>
<dbReference type="EMBL" id="AGYR01000031">
    <property type="protein sequence ID" value="ENZ13478.1"/>
    <property type="molecule type" value="Genomic_DNA"/>
</dbReference>
<sequence length="157" mass="17445">MSGIAFNESLILKFDKPMTDREVLSAMTDYLCEKGIVKDTYKQAILEREQSFPTGLKTGGINVAIPHADICHVNEAAICVAVLKTPAPFRAMDEPDNDVPVSLVIMLALTEAHGHIEMLQRIVKLIQNQEDVKHIVEAGQPDIIHKIIKQYLLEDGN</sequence>